<dbReference type="EMBL" id="JAIVGD010000023">
    <property type="protein sequence ID" value="KAH0743282.1"/>
    <property type="molecule type" value="Genomic_DNA"/>
</dbReference>
<keyword evidence="2" id="KW-1185">Reference proteome</keyword>
<reference evidence="1 2" key="1">
    <citation type="journal article" date="2021" name="bioRxiv">
        <title>Chromosome-scale and haplotype-resolved genome assembly of a tetraploid potato cultivar.</title>
        <authorList>
            <person name="Sun H."/>
            <person name="Jiao W.-B."/>
            <person name="Krause K."/>
            <person name="Campoy J.A."/>
            <person name="Goel M."/>
            <person name="Folz-Donahue K."/>
            <person name="Kukat C."/>
            <person name="Huettel B."/>
            <person name="Schneeberger K."/>
        </authorList>
    </citation>
    <scope>NUCLEOTIDE SEQUENCE [LARGE SCALE GENOMIC DNA]</scope>
    <source>
        <strain evidence="1">SolTubOtavaFocal</strain>
        <tissue evidence="1">Leaves</tissue>
    </source>
</reference>
<protein>
    <submittedName>
        <fullName evidence="1">Uncharacterized protein</fullName>
    </submittedName>
</protein>
<name>A0ABQ7UAH0_SOLTU</name>
<accession>A0ABQ7UAH0</accession>
<evidence type="ECO:0000313" key="2">
    <source>
        <dbReference type="Proteomes" id="UP000826656"/>
    </source>
</evidence>
<sequence>MEEVWKEEAAGSPFTIVHTKLKRVATLEDIVKAKEMQLEINPTEENRSSLRKAEAELKRYLHIGEDYWKQKAGMKWFQKGDKNTKLFHAYVKGRRRKLKIS</sequence>
<evidence type="ECO:0000313" key="1">
    <source>
        <dbReference type="EMBL" id="KAH0743282.1"/>
    </source>
</evidence>
<comment type="caution">
    <text evidence="1">The sequence shown here is derived from an EMBL/GenBank/DDBJ whole genome shotgun (WGS) entry which is preliminary data.</text>
</comment>
<dbReference type="Proteomes" id="UP000826656">
    <property type="component" value="Unassembled WGS sequence"/>
</dbReference>
<organism evidence="1 2">
    <name type="scientific">Solanum tuberosum</name>
    <name type="common">Potato</name>
    <dbReference type="NCBI Taxonomy" id="4113"/>
    <lineage>
        <taxon>Eukaryota</taxon>
        <taxon>Viridiplantae</taxon>
        <taxon>Streptophyta</taxon>
        <taxon>Embryophyta</taxon>
        <taxon>Tracheophyta</taxon>
        <taxon>Spermatophyta</taxon>
        <taxon>Magnoliopsida</taxon>
        <taxon>eudicotyledons</taxon>
        <taxon>Gunneridae</taxon>
        <taxon>Pentapetalae</taxon>
        <taxon>asterids</taxon>
        <taxon>lamiids</taxon>
        <taxon>Solanales</taxon>
        <taxon>Solanaceae</taxon>
        <taxon>Solanoideae</taxon>
        <taxon>Solaneae</taxon>
        <taxon>Solanum</taxon>
    </lineage>
</organism>
<proteinExistence type="predicted"/>
<gene>
    <name evidence="1" type="ORF">KY290_031275</name>
</gene>